<accession>A0A061D3J2</accession>
<evidence type="ECO:0000256" key="9">
    <source>
        <dbReference type="PROSITE-ProRule" id="PRU10144"/>
    </source>
</evidence>
<evidence type="ECO:0000256" key="4">
    <source>
        <dbReference type="ARBA" id="ARBA00022692"/>
    </source>
</evidence>
<name>A0A061D3J2_ECTOL</name>
<dbReference type="PANTHER" id="PTHR32552">
    <property type="entry name" value="FERRICHROME IRON RECEPTOR-RELATED"/>
    <property type="match status" value="1"/>
</dbReference>
<evidence type="ECO:0000256" key="3">
    <source>
        <dbReference type="ARBA" id="ARBA00022452"/>
    </source>
</evidence>
<feature type="short sequence motif" description="TonB C-terminal box" evidence="9">
    <location>
        <begin position="175"/>
        <end position="192"/>
    </location>
</feature>
<feature type="region of interest" description="Disordered" evidence="10">
    <location>
        <begin position="64"/>
        <end position="102"/>
    </location>
</feature>
<dbReference type="InterPro" id="IPR010917">
    <property type="entry name" value="TonB_rcpt_CS"/>
</dbReference>
<dbReference type="PROSITE" id="PS01156">
    <property type="entry name" value="TONB_DEPENDENT_REC_2"/>
    <property type="match status" value="1"/>
</dbReference>
<dbReference type="SUPFAM" id="SSF56935">
    <property type="entry name" value="Porins"/>
    <property type="match status" value="2"/>
</dbReference>
<dbReference type="PANTHER" id="PTHR32552:SF84">
    <property type="entry name" value="TONB-DEPENDENT RECEPTOR-RELATED"/>
    <property type="match status" value="1"/>
</dbReference>
<evidence type="ECO:0000256" key="2">
    <source>
        <dbReference type="ARBA" id="ARBA00022448"/>
    </source>
</evidence>
<evidence type="ECO:0000256" key="8">
    <source>
        <dbReference type="PROSITE-ProRule" id="PRU01360"/>
    </source>
</evidence>
<keyword evidence="13" id="KW-0675">Receptor</keyword>
<evidence type="ECO:0000256" key="5">
    <source>
        <dbReference type="ARBA" id="ARBA00022729"/>
    </source>
</evidence>
<keyword evidence="5 11" id="KW-0732">Signal</keyword>
<dbReference type="Proteomes" id="UP000254084">
    <property type="component" value="Unassembled WGS sequence"/>
</dbReference>
<evidence type="ECO:0000256" key="6">
    <source>
        <dbReference type="ARBA" id="ARBA00023136"/>
    </source>
</evidence>
<proteinExistence type="inferred from homology"/>
<comment type="subcellular location">
    <subcellularLocation>
        <location evidence="1 8">Cell outer membrane</location>
        <topology evidence="1 8">Multi-pass membrane protein</topology>
    </subcellularLocation>
</comment>
<evidence type="ECO:0000259" key="12">
    <source>
        <dbReference type="Pfam" id="PF07715"/>
    </source>
</evidence>
<feature type="signal peptide" evidence="11">
    <location>
        <begin position="1"/>
        <end position="25"/>
    </location>
</feature>
<dbReference type="Gene3D" id="2.40.170.20">
    <property type="entry name" value="TonB-dependent receptor, beta-barrel domain"/>
    <property type="match status" value="1"/>
</dbReference>
<evidence type="ECO:0000256" key="11">
    <source>
        <dbReference type="SAM" id="SignalP"/>
    </source>
</evidence>
<dbReference type="GO" id="GO:0009279">
    <property type="term" value="C:cell outer membrane"/>
    <property type="evidence" value="ECO:0007669"/>
    <property type="project" value="UniProtKB-SubCell"/>
</dbReference>
<gene>
    <name evidence="13" type="ORF">NCTC10860_04792</name>
</gene>
<dbReference type="InterPro" id="IPR012910">
    <property type="entry name" value="Plug_dom"/>
</dbReference>
<comment type="similarity">
    <text evidence="8">Belongs to the TonB-dependent receptor family.</text>
</comment>
<feature type="domain" description="TonB-dependent receptor plug" evidence="12">
    <location>
        <begin position="62"/>
        <end position="140"/>
    </location>
</feature>
<evidence type="ECO:0000313" key="13">
    <source>
        <dbReference type="EMBL" id="SUD62356.1"/>
    </source>
</evidence>
<dbReference type="RefSeq" id="WP_039965451.1">
    <property type="nucleotide sequence ID" value="NZ_JAOEDG010000028.1"/>
</dbReference>
<keyword evidence="2 8" id="KW-0813">Transport</keyword>
<reference evidence="13 14" key="1">
    <citation type="submission" date="2018-06" db="EMBL/GenBank/DDBJ databases">
        <authorList>
            <consortium name="Pathogen Informatics"/>
            <person name="Doyle S."/>
        </authorList>
    </citation>
    <scope>NUCLEOTIDE SEQUENCE [LARGE SCALE GENOMIC DNA]</scope>
    <source>
        <strain evidence="13 14">NCTC10860</strain>
    </source>
</reference>
<dbReference type="PROSITE" id="PS52016">
    <property type="entry name" value="TONB_DEPENDENT_REC_3"/>
    <property type="match status" value="1"/>
</dbReference>
<keyword evidence="3 8" id="KW-1134">Transmembrane beta strand</keyword>
<evidence type="ECO:0000256" key="10">
    <source>
        <dbReference type="SAM" id="MobiDB-lite"/>
    </source>
</evidence>
<protein>
    <submittedName>
        <fullName evidence="13">TonB-dependent siderophore receptor</fullName>
    </submittedName>
</protein>
<keyword evidence="7 8" id="KW-0998">Cell outer membrane</keyword>
<evidence type="ECO:0000313" key="14">
    <source>
        <dbReference type="Proteomes" id="UP000254084"/>
    </source>
</evidence>
<dbReference type="AlphaFoldDB" id="A0A061D3J2"/>
<dbReference type="InterPro" id="IPR039426">
    <property type="entry name" value="TonB-dep_rcpt-like"/>
</dbReference>
<dbReference type="GO" id="GO:0015344">
    <property type="term" value="F:siderophore uptake transmembrane transporter activity"/>
    <property type="evidence" value="ECO:0007669"/>
    <property type="project" value="TreeGrafter"/>
</dbReference>
<evidence type="ECO:0000256" key="1">
    <source>
        <dbReference type="ARBA" id="ARBA00004571"/>
    </source>
</evidence>
<keyword evidence="4 8" id="KW-0812">Transmembrane</keyword>
<sequence>MARYPLFQTCASFALLLAASVMASASPVDLPDVTVQAHVVEEGESDLHTHTTSGSRLELSALQTPASTTSLSGAEVRERNNRSVQDAVTRTPGISSIGSPGNGGTALSARGFTGHAATMQLYDGTRQYVGAGTVTFQLVDANVAWQALPDVRLGLELNNLFDRQYATSASSDGEQWYLGAPRSFFVTADYSF</sequence>
<dbReference type="Pfam" id="PF07715">
    <property type="entry name" value="Plug"/>
    <property type="match status" value="1"/>
</dbReference>
<keyword evidence="6 8" id="KW-0472">Membrane</keyword>
<organism evidence="13 14">
    <name type="scientific">Ectopseudomonas oleovorans</name>
    <name type="common">Pseudomonas oleovorans</name>
    <dbReference type="NCBI Taxonomy" id="301"/>
    <lineage>
        <taxon>Bacteria</taxon>
        <taxon>Pseudomonadati</taxon>
        <taxon>Pseudomonadota</taxon>
        <taxon>Gammaproteobacteria</taxon>
        <taxon>Pseudomonadales</taxon>
        <taxon>Pseudomonadaceae</taxon>
        <taxon>Ectopseudomonas</taxon>
    </lineage>
</organism>
<feature type="chain" id="PRO_5043836864" evidence="11">
    <location>
        <begin position="26"/>
        <end position="192"/>
    </location>
</feature>
<evidence type="ECO:0000256" key="7">
    <source>
        <dbReference type="ARBA" id="ARBA00023237"/>
    </source>
</evidence>
<dbReference type="EMBL" id="UGUW01000004">
    <property type="protein sequence ID" value="SUD62356.1"/>
    <property type="molecule type" value="Genomic_DNA"/>
</dbReference>
<dbReference type="InterPro" id="IPR036942">
    <property type="entry name" value="Beta-barrel_TonB_sf"/>
</dbReference>